<feature type="compositionally biased region" description="Low complexity" evidence="1">
    <location>
        <begin position="187"/>
        <end position="198"/>
    </location>
</feature>
<feature type="region of interest" description="Disordered" evidence="1">
    <location>
        <begin position="178"/>
        <end position="210"/>
    </location>
</feature>
<organism evidence="2 3">
    <name type="scientific">Caerostris extrusa</name>
    <name type="common">Bark spider</name>
    <name type="synonym">Caerostris bankana</name>
    <dbReference type="NCBI Taxonomy" id="172846"/>
    <lineage>
        <taxon>Eukaryota</taxon>
        <taxon>Metazoa</taxon>
        <taxon>Ecdysozoa</taxon>
        <taxon>Arthropoda</taxon>
        <taxon>Chelicerata</taxon>
        <taxon>Arachnida</taxon>
        <taxon>Araneae</taxon>
        <taxon>Araneomorphae</taxon>
        <taxon>Entelegynae</taxon>
        <taxon>Araneoidea</taxon>
        <taxon>Araneidae</taxon>
        <taxon>Caerostris</taxon>
    </lineage>
</organism>
<proteinExistence type="predicted"/>
<evidence type="ECO:0000256" key="1">
    <source>
        <dbReference type="SAM" id="MobiDB-lite"/>
    </source>
</evidence>
<keyword evidence="3" id="KW-1185">Reference proteome</keyword>
<dbReference type="EMBL" id="BPLR01003207">
    <property type="protein sequence ID" value="GIX82120.1"/>
    <property type="molecule type" value="Genomic_DNA"/>
</dbReference>
<sequence>MFQKSLSDVSHRKFDSTCRRFASVLADDLISFSGYCGRGGVDRLLITVEGSVAKQLHHQIKSLGYGGYILRKSKLLLNDSIPPANEDFPPQKIFIHLPFPSKHLRRSAGPGVPSLNCIHKRPDGTTFEIADIISQKLEILNLYFTSCPWMLLMGARESAYSFLLKLIKEGGGVSGGGIRQPGSLVAGGTAPTTSDASTTGGGTSGSGPVTVTDNIFITQAG</sequence>
<gene>
    <name evidence="2" type="ORF">CEXT_421941</name>
</gene>
<dbReference type="AlphaFoldDB" id="A0AAV4NBG4"/>
<comment type="caution">
    <text evidence="2">The sequence shown here is derived from an EMBL/GenBank/DDBJ whole genome shotgun (WGS) entry which is preliminary data.</text>
</comment>
<evidence type="ECO:0000313" key="3">
    <source>
        <dbReference type="Proteomes" id="UP001054945"/>
    </source>
</evidence>
<protein>
    <submittedName>
        <fullName evidence="2">Uncharacterized protein</fullName>
    </submittedName>
</protein>
<name>A0AAV4NBG4_CAEEX</name>
<reference evidence="2 3" key="1">
    <citation type="submission" date="2021-06" db="EMBL/GenBank/DDBJ databases">
        <title>Caerostris extrusa draft genome.</title>
        <authorList>
            <person name="Kono N."/>
            <person name="Arakawa K."/>
        </authorList>
    </citation>
    <scope>NUCLEOTIDE SEQUENCE [LARGE SCALE GENOMIC DNA]</scope>
</reference>
<evidence type="ECO:0000313" key="2">
    <source>
        <dbReference type="EMBL" id="GIX82120.1"/>
    </source>
</evidence>
<accession>A0AAV4NBG4</accession>
<dbReference type="Proteomes" id="UP001054945">
    <property type="component" value="Unassembled WGS sequence"/>
</dbReference>